<accession>K9ZHR1</accession>
<dbReference type="InterPro" id="IPR046817">
    <property type="entry name" value="MmeI_N"/>
</dbReference>
<dbReference type="Gene3D" id="3.40.50.300">
    <property type="entry name" value="P-loop containing nucleotide triphosphate hydrolases"/>
    <property type="match status" value="1"/>
</dbReference>
<feature type="repeat" description="TPR" evidence="3">
    <location>
        <begin position="909"/>
        <end position="942"/>
    </location>
</feature>
<keyword evidence="1" id="KW-0677">Repeat</keyword>
<dbReference type="InterPro" id="IPR027417">
    <property type="entry name" value="P-loop_NTPase"/>
</dbReference>
<dbReference type="Pfam" id="PF20464">
    <property type="entry name" value="MmeI_N"/>
    <property type="match status" value="1"/>
</dbReference>
<dbReference type="PRINTS" id="PR00381">
    <property type="entry name" value="KINESINLIGHT"/>
</dbReference>
<dbReference type="Proteomes" id="UP000010474">
    <property type="component" value="Chromosome"/>
</dbReference>
<evidence type="ECO:0000259" key="5">
    <source>
        <dbReference type="Pfam" id="PF00931"/>
    </source>
</evidence>
<protein>
    <submittedName>
        <fullName evidence="7">NB-ARC domain protein</fullName>
    </submittedName>
</protein>
<dbReference type="EMBL" id="CP003659">
    <property type="protein sequence ID" value="AFZ58112.1"/>
    <property type="molecule type" value="Genomic_DNA"/>
</dbReference>
<feature type="repeat" description="TPR" evidence="3">
    <location>
        <begin position="867"/>
        <end position="900"/>
    </location>
</feature>
<dbReference type="AlphaFoldDB" id="K9ZHR1"/>
<dbReference type="PROSITE" id="PS50005">
    <property type="entry name" value="TPR"/>
    <property type="match status" value="3"/>
</dbReference>
<dbReference type="Pfam" id="PF13424">
    <property type="entry name" value="TPR_12"/>
    <property type="match status" value="3"/>
</dbReference>
<dbReference type="InterPro" id="IPR019734">
    <property type="entry name" value="TPR_rpt"/>
</dbReference>
<evidence type="ECO:0000256" key="1">
    <source>
        <dbReference type="ARBA" id="ARBA00022737"/>
    </source>
</evidence>
<gene>
    <name evidence="7" type="ordered locus">Anacy_2675</name>
</gene>
<dbReference type="SUPFAM" id="SSF48452">
    <property type="entry name" value="TPR-like"/>
    <property type="match status" value="3"/>
</dbReference>
<keyword evidence="2 3" id="KW-0802">TPR repeat</keyword>
<evidence type="ECO:0000313" key="8">
    <source>
        <dbReference type="Proteomes" id="UP000010474"/>
    </source>
</evidence>
<dbReference type="GO" id="GO:0043531">
    <property type="term" value="F:ADP binding"/>
    <property type="evidence" value="ECO:0007669"/>
    <property type="project" value="InterPro"/>
</dbReference>
<dbReference type="SUPFAM" id="SSF52540">
    <property type="entry name" value="P-loop containing nucleoside triphosphate hydrolases"/>
    <property type="match status" value="1"/>
</dbReference>
<reference evidence="8" key="1">
    <citation type="journal article" date="2013" name="Proc. Natl. Acad. Sci. U.S.A.">
        <title>Improving the coverage of the cyanobacterial phylum using diversity-driven genome sequencing.</title>
        <authorList>
            <person name="Shih P.M."/>
            <person name="Wu D."/>
            <person name="Latifi A."/>
            <person name="Axen S.D."/>
            <person name="Fewer D.P."/>
            <person name="Talla E."/>
            <person name="Calteau A."/>
            <person name="Cai F."/>
            <person name="Tandeau de Marsac N."/>
            <person name="Rippka R."/>
            <person name="Herdman M."/>
            <person name="Sivonen K."/>
            <person name="Coursin T."/>
            <person name="Laurent T."/>
            <person name="Goodwin L."/>
            <person name="Nolan M."/>
            <person name="Davenport K.W."/>
            <person name="Han C.S."/>
            <person name="Rubin E.M."/>
            <person name="Eisen J.A."/>
            <person name="Woyke T."/>
            <person name="Gugger M."/>
            <person name="Kerfeld C.A."/>
        </authorList>
    </citation>
    <scope>NUCLEOTIDE SEQUENCE [LARGE SCALE GENOMIC DNA]</scope>
    <source>
        <strain evidence="8">ATCC 27899 / PCC 7122</strain>
    </source>
</reference>
<dbReference type="PANTHER" id="PTHR45641:SF19">
    <property type="entry name" value="NEPHROCYSTIN-3"/>
    <property type="match status" value="1"/>
</dbReference>
<keyword evidence="8" id="KW-1185">Reference proteome</keyword>
<dbReference type="SMART" id="SM00028">
    <property type="entry name" value="TPR"/>
    <property type="match status" value="10"/>
</dbReference>
<dbReference type="InterPro" id="IPR011990">
    <property type="entry name" value="TPR-like_helical_dom_sf"/>
</dbReference>
<dbReference type="Pfam" id="PF00931">
    <property type="entry name" value="NB-ARC"/>
    <property type="match status" value="1"/>
</dbReference>
<dbReference type="PANTHER" id="PTHR45641">
    <property type="entry name" value="TETRATRICOPEPTIDE REPEAT PROTEIN (AFU_ORTHOLOGUE AFUA_6G03870)"/>
    <property type="match status" value="1"/>
</dbReference>
<dbReference type="PATRIC" id="fig|272123.3.peg.2917"/>
<dbReference type="Pfam" id="PF13374">
    <property type="entry name" value="TPR_10"/>
    <property type="match status" value="1"/>
</dbReference>
<dbReference type="Gene3D" id="1.25.40.10">
    <property type="entry name" value="Tetratricopeptide repeat domain"/>
    <property type="match status" value="3"/>
</dbReference>
<name>K9ZHR1_ANACC</name>
<organism evidence="7 8">
    <name type="scientific">Anabaena cylindrica (strain ATCC 27899 / PCC 7122)</name>
    <dbReference type="NCBI Taxonomy" id="272123"/>
    <lineage>
        <taxon>Bacteria</taxon>
        <taxon>Bacillati</taxon>
        <taxon>Cyanobacteriota</taxon>
        <taxon>Cyanophyceae</taxon>
        <taxon>Nostocales</taxon>
        <taxon>Nostocaceae</taxon>
        <taxon>Anabaena</taxon>
    </lineage>
</organism>
<feature type="domain" description="MmeI-like N-terminal" evidence="6">
    <location>
        <begin position="7"/>
        <end position="143"/>
    </location>
</feature>
<dbReference type="Pfam" id="PF13176">
    <property type="entry name" value="TPR_7"/>
    <property type="match status" value="1"/>
</dbReference>
<evidence type="ECO:0000259" key="6">
    <source>
        <dbReference type="Pfam" id="PF20464"/>
    </source>
</evidence>
<dbReference type="HOGENOM" id="CLU_000288_125_8_3"/>
<evidence type="ECO:0000256" key="3">
    <source>
        <dbReference type="PROSITE-ProRule" id="PRU00339"/>
    </source>
</evidence>
<feature type="region of interest" description="Disordered" evidence="4">
    <location>
        <begin position="1013"/>
        <end position="1035"/>
    </location>
</feature>
<dbReference type="InterPro" id="IPR002182">
    <property type="entry name" value="NB-ARC"/>
</dbReference>
<evidence type="ECO:0000313" key="7">
    <source>
        <dbReference type="EMBL" id="AFZ58112.1"/>
    </source>
</evidence>
<evidence type="ECO:0000256" key="4">
    <source>
        <dbReference type="SAM" id="MobiDB-lite"/>
    </source>
</evidence>
<dbReference type="STRING" id="272123.Anacy_2675"/>
<dbReference type="eggNOG" id="COG0457">
    <property type="taxonomic scope" value="Bacteria"/>
</dbReference>
<dbReference type="KEGG" id="acy:Anacy_2675"/>
<proteinExistence type="predicted"/>
<feature type="repeat" description="TPR" evidence="3">
    <location>
        <begin position="695"/>
        <end position="728"/>
    </location>
</feature>
<sequence>MTDTPGKIQEFINFARSLKGYEKGEGQEFCVKLFQAFGHRGCIEAGAKLEYRIKPDGQHTKFADLVWRPRLLLEMKSRGEKLEKHHQQVFEYWNELKPKPRYVILCNFDEFWIYDTQFQIEEPVNFVKLEELPKRYEALNFLFSGNQGFNTNSAEILAYENIPPNGVLQFVGREDEVKKLDELLQQQHGRKIAVIVGIGGVGKTEFAKQYALRHLQNCRENKSNISTGGVCWLDSREGDIARPIVSFARSFLNLNPPEDWDIPTQLNYCWRNWQTGEWLIVIDDVTDYGKIKPYLPPESSQFTILLTRRQKLGSSFADLQLETLQPQPALDLLKSLVGAERIEQELEIAEKICSWLGYLPLGLELVGRYLDRDPDLSLKTMFSLLEKKRLRHKSITEADATMTAKLGLNDAIELSWERLDENAQELGCMLSLFALADIPWELVKQAYQNLPVSENEEIDLDIVEEARGDLLDFNLLERTGQGSYRVHPLIREFLRDKLEYLEKVDDFKQGFVHTIVDIAKQFNKLLTIQQVNKFSPIIPHIAEVENHQYCKKFDDNLSFRTLRGLAKFYISQGLYKQAELYYHKCLFLTKQYYGLDHPSLSISIHDLAETSCKQGRYSEAEDLCKEALKIIKYPQEQQINSFYVSEFIRTLAVIYYYLGKYSEAEMVCKESLALLVQYSQERKKDEFTTILSSLEDLWSKLALIYEAQNRYSEAEDLYIKAIKILEGFRAEGENEVAIKMIYIMGNLGLLYKSQSRYSEAECIYLQVIDSHKYFQGENHPDLASYLNNLAELYHQQGRYKESEKLHKEALDIRQKLLGDEHPLFAQSLNNLALLYHSINRHKKAETLCERALKIYKASLGKEHPDVALTINNLAMIYEAQGRYDEAEKFYYESLEMNIKLLGEHHRDVATNINNLGGIYLTTGRYNDAERLFMQALEIDKRILGDKHHEIGIDLNNLAMLYFMQQDFKKAENFLKQSLDIYQEQLGSKHTTTIESIKKLEMIRTYLKSAKSELPNFKHKSKKGNSQNKPKGFGKK</sequence>
<evidence type="ECO:0000256" key="2">
    <source>
        <dbReference type="ARBA" id="ARBA00022803"/>
    </source>
</evidence>
<dbReference type="RefSeq" id="WP_015214747.1">
    <property type="nucleotide sequence ID" value="NC_019771.1"/>
</dbReference>
<feature type="domain" description="NB-ARC" evidence="5">
    <location>
        <begin position="174"/>
        <end position="341"/>
    </location>
</feature>
<dbReference type="OrthoDB" id="582340at2"/>